<evidence type="ECO:0000313" key="1">
    <source>
        <dbReference type="EMBL" id="KAK4353066.1"/>
    </source>
</evidence>
<accession>A0AAE1V786</accession>
<keyword evidence="2" id="KW-1185">Reference proteome</keyword>
<dbReference type="EMBL" id="JAVYJV010000015">
    <property type="protein sequence ID" value="KAK4353066.1"/>
    <property type="molecule type" value="Genomic_DNA"/>
</dbReference>
<evidence type="ECO:0000313" key="2">
    <source>
        <dbReference type="Proteomes" id="UP001291623"/>
    </source>
</evidence>
<protein>
    <submittedName>
        <fullName evidence="1">Uncharacterized protein</fullName>
    </submittedName>
</protein>
<proteinExistence type="predicted"/>
<gene>
    <name evidence="1" type="ORF">RND71_028584</name>
</gene>
<dbReference type="Proteomes" id="UP001291623">
    <property type="component" value="Unassembled WGS sequence"/>
</dbReference>
<dbReference type="AlphaFoldDB" id="A0AAE1V786"/>
<reference evidence="1" key="1">
    <citation type="submission" date="2023-12" db="EMBL/GenBank/DDBJ databases">
        <title>Genome assembly of Anisodus tanguticus.</title>
        <authorList>
            <person name="Wang Y.-J."/>
        </authorList>
    </citation>
    <scope>NUCLEOTIDE SEQUENCE</scope>
    <source>
        <strain evidence="1">KB-2021</strain>
        <tissue evidence="1">Leaf</tissue>
    </source>
</reference>
<sequence length="80" mass="9445">MERFQFNKKHVDEAIHGYRRMVKECPNNDMTDKMLLQAFYRGLTTTNQSYVNQLAMGNIMNKMYQEANEIIDEMEETSSA</sequence>
<organism evidence="1 2">
    <name type="scientific">Anisodus tanguticus</name>
    <dbReference type="NCBI Taxonomy" id="243964"/>
    <lineage>
        <taxon>Eukaryota</taxon>
        <taxon>Viridiplantae</taxon>
        <taxon>Streptophyta</taxon>
        <taxon>Embryophyta</taxon>
        <taxon>Tracheophyta</taxon>
        <taxon>Spermatophyta</taxon>
        <taxon>Magnoliopsida</taxon>
        <taxon>eudicotyledons</taxon>
        <taxon>Gunneridae</taxon>
        <taxon>Pentapetalae</taxon>
        <taxon>asterids</taxon>
        <taxon>lamiids</taxon>
        <taxon>Solanales</taxon>
        <taxon>Solanaceae</taxon>
        <taxon>Solanoideae</taxon>
        <taxon>Hyoscyameae</taxon>
        <taxon>Anisodus</taxon>
    </lineage>
</organism>
<name>A0AAE1V786_9SOLA</name>
<comment type="caution">
    <text evidence="1">The sequence shown here is derived from an EMBL/GenBank/DDBJ whole genome shotgun (WGS) entry which is preliminary data.</text>
</comment>